<comment type="caution">
    <text evidence="1">The sequence shown here is derived from an EMBL/GenBank/DDBJ whole genome shotgun (WGS) entry which is preliminary data.</text>
</comment>
<name>A0A7W6MY80_9BACT</name>
<sequence length="251" mass="29220">MKRMNRYSLCWLVLLLVLFEGCEKDEPMGYIGRPGFYFNGNEFSYSFAENPWKTVDTVMLPVIITGKLENYARTLKAEVVKDSSTATENMYQLLEGTLGENQSEGFIPVVLNYVPSLDDITVTLKIQAVANDDFQELDLVFPSCRLNFTAKIMKPFNWSQLQYFFGTYSTRWWRFIMEKCERTSLPFWDDLWSPIPNPDPSKYNMSYYEMSNLQEMIRQELRNYNRNSLTGPLTHDDGDLAGQQVVMPAPY</sequence>
<accession>A0A7W6MY80</accession>
<dbReference type="EMBL" id="JACIES010000003">
    <property type="protein sequence ID" value="MBB4025641.1"/>
    <property type="molecule type" value="Genomic_DNA"/>
</dbReference>
<organism evidence="1 2">
    <name type="scientific">Butyricimonas faecihominis</name>
    <dbReference type="NCBI Taxonomy" id="1472416"/>
    <lineage>
        <taxon>Bacteria</taxon>
        <taxon>Pseudomonadati</taxon>
        <taxon>Bacteroidota</taxon>
        <taxon>Bacteroidia</taxon>
        <taxon>Bacteroidales</taxon>
        <taxon>Odoribacteraceae</taxon>
        <taxon>Butyricimonas</taxon>
    </lineage>
</organism>
<gene>
    <name evidence="1" type="ORF">GGR14_001425</name>
</gene>
<evidence type="ECO:0008006" key="3">
    <source>
        <dbReference type="Google" id="ProtNLM"/>
    </source>
</evidence>
<evidence type="ECO:0000313" key="2">
    <source>
        <dbReference type="Proteomes" id="UP000546007"/>
    </source>
</evidence>
<evidence type="ECO:0000313" key="1">
    <source>
        <dbReference type="EMBL" id="MBB4025641.1"/>
    </source>
</evidence>
<proteinExistence type="predicted"/>
<dbReference type="GeneID" id="93100157"/>
<dbReference type="InterPro" id="IPR032299">
    <property type="entry name" value="DUF4843"/>
</dbReference>
<dbReference type="AlphaFoldDB" id="A0A7W6MY80"/>
<dbReference type="Proteomes" id="UP000546007">
    <property type="component" value="Unassembled WGS sequence"/>
</dbReference>
<dbReference type="RefSeq" id="WP_167513950.1">
    <property type="nucleotide sequence ID" value="NZ_AP028155.1"/>
</dbReference>
<dbReference type="Pfam" id="PF16132">
    <property type="entry name" value="DUF4843"/>
    <property type="match status" value="1"/>
</dbReference>
<protein>
    <recommendedName>
        <fullName evidence="3">DUF4843 domain-containing protein</fullName>
    </recommendedName>
</protein>
<keyword evidence="2" id="KW-1185">Reference proteome</keyword>
<reference evidence="1 2" key="1">
    <citation type="submission" date="2020-08" db="EMBL/GenBank/DDBJ databases">
        <title>Genomic Encyclopedia of Type Strains, Phase IV (KMG-IV): sequencing the most valuable type-strain genomes for metagenomic binning, comparative biology and taxonomic classification.</title>
        <authorList>
            <person name="Goeker M."/>
        </authorList>
    </citation>
    <scope>NUCLEOTIDE SEQUENCE [LARGE SCALE GENOMIC DNA]</scope>
    <source>
        <strain evidence="1 2">DSM 105721</strain>
    </source>
</reference>